<dbReference type="OrthoDB" id="5405654at2759"/>
<dbReference type="KEGG" id="afm:AFUA_6G07000"/>
<feature type="region of interest" description="Disordered" evidence="1">
    <location>
        <begin position="177"/>
        <end position="205"/>
    </location>
</feature>
<dbReference type="PANTHER" id="PTHR42053">
    <property type="match status" value="1"/>
</dbReference>
<keyword evidence="3" id="KW-1185">Reference proteome</keyword>
<evidence type="ECO:0000313" key="3">
    <source>
        <dbReference type="Proteomes" id="UP000002530"/>
    </source>
</evidence>
<feature type="compositionally biased region" description="Low complexity" evidence="1">
    <location>
        <begin position="78"/>
        <end position="101"/>
    </location>
</feature>
<evidence type="ECO:0000256" key="1">
    <source>
        <dbReference type="SAM" id="MobiDB-lite"/>
    </source>
</evidence>
<dbReference type="AlphaFoldDB" id="Q4WNA9"/>
<gene>
    <name evidence="2" type="ORF">AFUA_6G07000</name>
</gene>
<proteinExistence type="predicted"/>
<sequence length="205" mass="22479">MTSSRPSLPPIRTARSMTFPSELRERTMSTRRATSNGPSVPPPRAYTEFLRALNPVFMDSDGAEAGFPRCTYTRRRPSPISVPSSASSASLSTGTSETSTPRSIRPRSPASDPQSTRSLAPLRHLGLPPPYSPSSACPYSPYSAIRSPFSPFELRLTYTEPPRSAREGSLSIQHIVTHTVTLKRAPSLDPPPKGKRRRTDKSEDK</sequence>
<protein>
    <submittedName>
        <fullName evidence="2">Uncharacterized protein</fullName>
    </submittedName>
</protein>
<organism evidence="2 3">
    <name type="scientific">Aspergillus fumigatus (strain ATCC MYA-4609 / CBS 101355 / FGSC A1100 / Af293)</name>
    <name type="common">Neosartorya fumigata</name>
    <dbReference type="NCBI Taxonomy" id="330879"/>
    <lineage>
        <taxon>Eukaryota</taxon>
        <taxon>Fungi</taxon>
        <taxon>Dikarya</taxon>
        <taxon>Ascomycota</taxon>
        <taxon>Pezizomycotina</taxon>
        <taxon>Eurotiomycetes</taxon>
        <taxon>Eurotiomycetidae</taxon>
        <taxon>Eurotiales</taxon>
        <taxon>Aspergillaceae</taxon>
        <taxon>Aspergillus</taxon>
        <taxon>Aspergillus subgen. Fumigati</taxon>
    </lineage>
</organism>
<comment type="caution">
    <text evidence="2">The sequence shown here is derived from an EMBL/GenBank/DDBJ whole genome shotgun (WGS) entry which is preliminary data.</text>
</comment>
<name>Q4WNA9_ASPFU</name>
<dbReference type="RefSeq" id="XP_750593.1">
    <property type="nucleotide sequence ID" value="XM_745500.1"/>
</dbReference>
<dbReference type="EMBL" id="AAHF01000006">
    <property type="protein sequence ID" value="EAL88555.1"/>
    <property type="molecule type" value="Genomic_DNA"/>
</dbReference>
<reference evidence="2 3" key="1">
    <citation type="journal article" date="2005" name="Nature">
        <title>Genomic sequence of the pathogenic and allergenic filamentous fungus Aspergillus fumigatus.</title>
        <authorList>
            <person name="Nierman W.C."/>
            <person name="Pain A."/>
            <person name="Anderson M.J."/>
            <person name="Wortman J.R."/>
            <person name="Kim H.S."/>
            <person name="Arroyo J."/>
            <person name="Berriman M."/>
            <person name="Abe K."/>
            <person name="Archer D.B."/>
            <person name="Bermejo C."/>
            <person name="Bennett J."/>
            <person name="Bowyer P."/>
            <person name="Chen D."/>
            <person name="Collins M."/>
            <person name="Coulsen R."/>
            <person name="Davies R."/>
            <person name="Dyer P.S."/>
            <person name="Farman M."/>
            <person name="Fedorova N."/>
            <person name="Fedorova N."/>
            <person name="Feldblyum T.V."/>
            <person name="Fischer R."/>
            <person name="Fosker N."/>
            <person name="Fraser A."/>
            <person name="Garcia J.L."/>
            <person name="Garcia M.J."/>
            <person name="Goble A."/>
            <person name="Goldman G.H."/>
            <person name="Gomi K."/>
            <person name="Griffith-Jones S."/>
            <person name="Gwilliam R."/>
            <person name="Haas B."/>
            <person name="Haas H."/>
            <person name="Harris D."/>
            <person name="Horiuchi H."/>
            <person name="Huang J."/>
            <person name="Humphray S."/>
            <person name="Jimenez J."/>
            <person name="Keller N."/>
            <person name="Khouri H."/>
            <person name="Kitamoto K."/>
            <person name="Kobayashi T."/>
            <person name="Konzack S."/>
            <person name="Kulkarni R."/>
            <person name="Kumagai T."/>
            <person name="Lafon A."/>
            <person name="Latge J.P."/>
            <person name="Li W."/>
            <person name="Lord A."/>
            <person name="Lu C."/>
            <person name="Majoros W.H."/>
            <person name="May G.S."/>
            <person name="Miller B.L."/>
            <person name="Mohamoud Y."/>
            <person name="Molina M."/>
            <person name="Monod M."/>
            <person name="Mouyna I."/>
            <person name="Mulligan S."/>
            <person name="Murphy L."/>
            <person name="O'Neil S."/>
            <person name="Paulsen I."/>
            <person name="Penalva M.A."/>
            <person name="Pertea M."/>
            <person name="Price C."/>
            <person name="Pritchard B.L."/>
            <person name="Quail M.A."/>
            <person name="Rabbinowitsch E."/>
            <person name="Rawlins N."/>
            <person name="Rajandream M.A."/>
            <person name="Reichard U."/>
            <person name="Renauld H."/>
            <person name="Robson G.D."/>
            <person name="Rodriguez de Cordoba S."/>
            <person name="Rodriguez-Pena J.M."/>
            <person name="Ronning C.M."/>
            <person name="Rutter S."/>
            <person name="Salzberg S.L."/>
            <person name="Sanchez M."/>
            <person name="Sanchez-Ferrero J.C."/>
            <person name="Saunders D."/>
            <person name="Seeger K."/>
            <person name="Squares R."/>
            <person name="Squares S."/>
            <person name="Takeuchi M."/>
            <person name="Tekaia F."/>
            <person name="Turner G."/>
            <person name="Vazquez de Aldana C.R."/>
            <person name="Weidman J."/>
            <person name="White O."/>
            <person name="Woodward J."/>
            <person name="Yu J.H."/>
            <person name="Fraser C."/>
            <person name="Galagan J.E."/>
            <person name="Asai K."/>
            <person name="Machida M."/>
            <person name="Hall N."/>
            <person name="Barrell B."/>
            <person name="Denning D.W."/>
        </authorList>
    </citation>
    <scope>NUCLEOTIDE SEQUENCE [LARGE SCALE GENOMIC DNA]</scope>
    <source>
        <strain evidence="2 3">Af293</strain>
    </source>
</reference>
<dbReference type="InParanoid" id="Q4WNA9"/>
<dbReference type="PANTHER" id="PTHR42053:SF1">
    <property type="match status" value="1"/>
</dbReference>
<accession>Q4WNA9</accession>
<dbReference type="OMA" id="YTRWVRS"/>
<feature type="region of interest" description="Disordered" evidence="1">
    <location>
        <begin position="1"/>
        <end position="45"/>
    </location>
</feature>
<dbReference type="STRING" id="330879.Q4WNA9"/>
<dbReference type="Proteomes" id="UP000002530">
    <property type="component" value="Unassembled WGS sequence"/>
</dbReference>
<dbReference type="HOGENOM" id="CLU_042426_1_0_1"/>
<feature type="region of interest" description="Disordered" evidence="1">
    <location>
        <begin position="59"/>
        <end position="137"/>
    </location>
</feature>
<dbReference type="GeneID" id="3508849"/>
<evidence type="ECO:0000313" key="2">
    <source>
        <dbReference type="EMBL" id="EAL88555.1"/>
    </source>
</evidence>
<dbReference type="VEuPathDB" id="FungiDB:Afu6g07000"/>